<dbReference type="PANTHER" id="PTHR45808:SF2">
    <property type="entry name" value="RHO GTPASE-ACTIVATING PROTEIN 68F"/>
    <property type="match status" value="1"/>
</dbReference>
<dbReference type="Pfam" id="PF00620">
    <property type="entry name" value="RhoGAP"/>
    <property type="match status" value="1"/>
</dbReference>
<dbReference type="PROSITE" id="PS50238">
    <property type="entry name" value="RHOGAP"/>
    <property type="match status" value="1"/>
</dbReference>
<evidence type="ECO:0000313" key="2">
    <source>
        <dbReference type="EMBL" id="KAK8887370.1"/>
    </source>
</evidence>
<proteinExistence type="predicted"/>
<dbReference type="Proteomes" id="UP001470230">
    <property type="component" value="Unassembled WGS sequence"/>
</dbReference>
<dbReference type="PANTHER" id="PTHR45808">
    <property type="entry name" value="RHO GTPASE-ACTIVATING PROTEIN 68F"/>
    <property type="match status" value="1"/>
</dbReference>
<evidence type="ECO:0000259" key="1">
    <source>
        <dbReference type="PROSITE" id="PS50238"/>
    </source>
</evidence>
<reference evidence="2 3" key="1">
    <citation type="submission" date="2024-04" db="EMBL/GenBank/DDBJ databases">
        <title>Tritrichomonas musculus Genome.</title>
        <authorList>
            <person name="Alves-Ferreira E."/>
            <person name="Grigg M."/>
            <person name="Lorenzi H."/>
            <person name="Galac M."/>
        </authorList>
    </citation>
    <scope>NUCLEOTIDE SEQUENCE [LARGE SCALE GENOMIC DNA]</scope>
    <source>
        <strain evidence="2 3">EAF2021</strain>
    </source>
</reference>
<dbReference type="InterPro" id="IPR008936">
    <property type="entry name" value="Rho_GTPase_activation_prot"/>
</dbReference>
<dbReference type="InterPro" id="IPR000198">
    <property type="entry name" value="RhoGAP_dom"/>
</dbReference>
<feature type="domain" description="Rho-GAP" evidence="1">
    <location>
        <begin position="15"/>
        <end position="198"/>
    </location>
</feature>
<organism evidence="2 3">
    <name type="scientific">Tritrichomonas musculus</name>
    <dbReference type="NCBI Taxonomy" id="1915356"/>
    <lineage>
        <taxon>Eukaryota</taxon>
        <taxon>Metamonada</taxon>
        <taxon>Parabasalia</taxon>
        <taxon>Tritrichomonadida</taxon>
        <taxon>Tritrichomonadidae</taxon>
        <taxon>Tritrichomonas</taxon>
    </lineage>
</organism>
<protein>
    <submittedName>
        <fullName evidence="2">Rho-type gtpase-activating protein</fullName>
    </submittedName>
</protein>
<name>A0ABR2K8C7_9EUKA</name>
<gene>
    <name evidence="2" type="ORF">M9Y10_038410</name>
</gene>
<dbReference type="Gene3D" id="1.10.555.10">
    <property type="entry name" value="Rho GTPase activation protein"/>
    <property type="match status" value="1"/>
</dbReference>
<dbReference type="SUPFAM" id="SSF48350">
    <property type="entry name" value="GTPase activation domain, GAP"/>
    <property type="match status" value="1"/>
</dbReference>
<dbReference type="EMBL" id="JAPFFF010000006">
    <property type="protein sequence ID" value="KAK8887370.1"/>
    <property type="molecule type" value="Genomic_DNA"/>
</dbReference>
<keyword evidence="3" id="KW-1185">Reference proteome</keyword>
<evidence type="ECO:0000313" key="3">
    <source>
        <dbReference type="Proteomes" id="UP001470230"/>
    </source>
</evidence>
<accession>A0ABR2K8C7</accession>
<comment type="caution">
    <text evidence="2">The sequence shown here is derived from an EMBL/GenBank/DDBJ whole genome shotgun (WGS) entry which is preliminary data.</text>
</comment>
<dbReference type="SMART" id="SM00324">
    <property type="entry name" value="RhoGAP"/>
    <property type="match status" value="1"/>
</dbReference>
<dbReference type="CDD" id="cd00159">
    <property type="entry name" value="RhoGAP"/>
    <property type="match status" value="1"/>
</dbReference>
<sequence>MTLACSCEGPHFFTLPLKEYNGKVPYIVTDLISKLDDLKAEQIVGIFRLSAQKAVVEKICLQLDQGRIKSYDSYQDPNEIACALKRYIRELSLLDPLIGIDIEDEINDAIQNYGNSDQVFSELSNILCNKGCESRRNTLAVLAKYLNKIAKHSDVNKMDVDNLSIIFTPSFFPQSNSEVSEISKTAVKLIIQDFERIFPSEKMYSPDSVYMSDDDIEIISMPKINQDYLLNEQMRRKARKDSLFPFDRIDLIKQLGISVPDRDPPPLLES</sequence>